<proteinExistence type="predicted"/>
<feature type="compositionally biased region" description="Polar residues" evidence="1">
    <location>
        <begin position="44"/>
        <end position="55"/>
    </location>
</feature>
<protein>
    <submittedName>
        <fullName evidence="2">Uncharacterized protein</fullName>
    </submittedName>
</protein>
<accession>A0ABS4XNK1</accession>
<sequence length="55" mass="5643">MTTNHSDEFLAKPDAADLDRVSDPALSDEVGHDWTDEGGATPTGAATNDSPTGKG</sequence>
<name>A0ABS4XNK1_GLUPR</name>
<organism evidence="2 3">
    <name type="scientific">Glutamicibacter protophormiae</name>
    <name type="common">Brevibacterium protophormiae</name>
    <dbReference type="NCBI Taxonomy" id="37930"/>
    <lineage>
        <taxon>Bacteria</taxon>
        <taxon>Bacillati</taxon>
        <taxon>Actinomycetota</taxon>
        <taxon>Actinomycetes</taxon>
        <taxon>Micrococcales</taxon>
        <taxon>Micrococcaceae</taxon>
        <taxon>Glutamicibacter</taxon>
    </lineage>
</organism>
<feature type="region of interest" description="Disordered" evidence="1">
    <location>
        <begin position="1"/>
        <end position="55"/>
    </location>
</feature>
<evidence type="ECO:0000313" key="3">
    <source>
        <dbReference type="Proteomes" id="UP001195422"/>
    </source>
</evidence>
<dbReference type="RefSeq" id="WP_188948005.1">
    <property type="nucleotide sequence ID" value="NZ_BMPH01000005.1"/>
</dbReference>
<comment type="caution">
    <text evidence="2">The sequence shown here is derived from an EMBL/GenBank/DDBJ whole genome shotgun (WGS) entry which is preliminary data.</text>
</comment>
<reference evidence="2 3" key="1">
    <citation type="submission" date="2021-03" db="EMBL/GenBank/DDBJ databases">
        <title>Sequencing the genomes of 1000 actinobacteria strains.</title>
        <authorList>
            <person name="Klenk H.-P."/>
        </authorList>
    </citation>
    <scope>NUCLEOTIDE SEQUENCE [LARGE SCALE GENOMIC DNA]</scope>
    <source>
        <strain evidence="2 3">DSM 20168</strain>
    </source>
</reference>
<dbReference type="Proteomes" id="UP001195422">
    <property type="component" value="Unassembled WGS sequence"/>
</dbReference>
<feature type="compositionally biased region" description="Basic and acidic residues" evidence="1">
    <location>
        <begin position="1"/>
        <end position="22"/>
    </location>
</feature>
<gene>
    <name evidence="2" type="ORF">JOF39_000923</name>
</gene>
<keyword evidence="3" id="KW-1185">Reference proteome</keyword>
<dbReference type="EMBL" id="JAGIOJ010000001">
    <property type="protein sequence ID" value="MBP2397842.1"/>
    <property type="molecule type" value="Genomic_DNA"/>
</dbReference>
<evidence type="ECO:0000313" key="2">
    <source>
        <dbReference type="EMBL" id="MBP2397842.1"/>
    </source>
</evidence>
<evidence type="ECO:0000256" key="1">
    <source>
        <dbReference type="SAM" id="MobiDB-lite"/>
    </source>
</evidence>